<dbReference type="PROSITE" id="PS50235">
    <property type="entry name" value="USP_3"/>
    <property type="match status" value="1"/>
</dbReference>
<sequence>MDKILEGLLTSAHNEHVKKKLVEKITATPYNMPNEDWKLLCDFSYDLIKEQITPLHAEIGDYILAWIARCQERIYLDHFNSETLENRLTHAISSIYKNLRAVVKVIKHKNDISIYALDKETVERDFQLLKVLTEKYFFLCKGRHDWQILFVFIFNDLPRLIPTERNVVIQMLINGLANLTNESMEVDFVKKSVTLIEMLWNESTETISFSIREIFEKLTASSQCSNAIAVLIGKIPIENKIVILPYLQQMPHEDISRLEIGIQRMVEMMKNPDSKNIGNWIIELMNALGKINHDMLTSITNKCVPILFKYLYNRKSRENALLILKYMLLGCRGYDVFRTILTMVPDVLDIISSEDDQREILLEFSTLVQCLMYRFPGYIAQYDIISQKLESLKLPTVEQKEIMSILQKNAWNKMFSADVSKTTTPRYSKPKKKVGLQNLGNTCFMNSVLQALFNTAEFRRRILRTSRNRTSTLYQLQQCFQSLESDKSYISPSALLETLPKWLNNGRQQDCHEFLKQQLTSNKRQRLDDPNNHISFDQLDDNEIPISPFGGVLVNTIECLSCGTESKTKEEFHDLTLSLQIESSSKNLSFSDLLSEFFSPEKLNDDNQYHCEKCRGLCDALKTTRIMVPPKYLILSLNRFEYNKRYAKRIKIMTHVTIQETLSLSYIAKSDRRTSKVDSNGTKHKINQYVNGDIGGKRNGVNGNSNGITNGVTNGDSIDNDKIYKEINGNTRISGKGDIKMEWAEYDLSAIVIHSGSSAEYGHYYTYAKDEGDDTWWYFNDNFVNTTSLRNIISEGVDYRYDTPYLFFFRQKTMINNNLGQLVTSS</sequence>
<evidence type="ECO:0000313" key="4">
    <source>
        <dbReference type="Proteomes" id="UP000789342"/>
    </source>
</evidence>
<dbReference type="SUPFAM" id="SSF54001">
    <property type="entry name" value="Cysteine proteinases"/>
    <property type="match status" value="1"/>
</dbReference>
<gene>
    <name evidence="3" type="ORF">AMORRO_LOCUS6219</name>
</gene>
<dbReference type="OrthoDB" id="420187at2759"/>
<comment type="caution">
    <text evidence="3">The sequence shown here is derived from an EMBL/GenBank/DDBJ whole genome shotgun (WGS) entry which is preliminary data.</text>
</comment>
<dbReference type="Gene3D" id="3.90.70.10">
    <property type="entry name" value="Cysteine proteinases"/>
    <property type="match status" value="1"/>
</dbReference>
<accession>A0A9N9BGZ8</accession>
<dbReference type="PROSITE" id="PS00973">
    <property type="entry name" value="USP_2"/>
    <property type="match status" value="1"/>
</dbReference>
<dbReference type="GO" id="GO:0016579">
    <property type="term" value="P:protein deubiquitination"/>
    <property type="evidence" value="ECO:0007669"/>
    <property type="project" value="InterPro"/>
</dbReference>
<dbReference type="GO" id="GO:0005829">
    <property type="term" value="C:cytosol"/>
    <property type="evidence" value="ECO:0007669"/>
    <property type="project" value="TreeGrafter"/>
</dbReference>
<reference evidence="3" key="1">
    <citation type="submission" date="2021-06" db="EMBL/GenBank/DDBJ databases">
        <authorList>
            <person name="Kallberg Y."/>
            <person name="Tangrot J."/>
            <person name="Rosling A."/>
        </authorList>
    </citation>
    <scope>NUCLEOTIDE SEQUENCE</scope>
    <source>
        <strain evidence="3">CL551</strain>
    </source>
</reference>
<dbReference type="InterPro" id="IPR050164">
    <property type="entry name" value="Peptidase_C19"/>
</dbReference>
<comment type="catalytic activity">
    <reaction evidence="1">
        <text>Thiol-dependent hydrolysis of ester, thioester, amide, peptide and isopeptide bonds formed by the C-terminal Gly of ubiquitin (a 76-residue protein attached to proteins as an intracellular targeting signal).</text>
        <dbReference type="EC" id="3.4.19.12"/>
    </reaction>
</comment>
<dbReference type="PANTHER" id="PTHR24006">
    <property type="entry name" value="UBIQUITIN CARBOXYL-TERMINAL HYDROLASE"/>
    <property type="match status" value="1"/>
</dbReference>
<protein>
    <recommendedName>
        <fullName evidence="1">Ubiquitin carboxyl-terminal hydrolase</fullName>
        <ecNumber evidence="1">3.4.19.12</ecNumber>
    </recommendedName>
</protein>
<dbReference type="InterPro" id="IPR016024">
    <property type="entry name" value="ARM-type_fold"/>
</dbReference>
<keyword evidence="4" id="KW-1185">Reference proteome</keyword>
<comment type="similarity">
    <text evidence="1">Belongs to the peptidase C19 family.</text>
</comment>
<evidence type="ECO:0000313" key="3">
    <source>
        <dbReference type="EMBL" id="CAG8565500.1"/>
    </source>
</evidence>
<keyword evidence="1" id="KW-0833">Ubl conjugation pathway</keyword>
<dbReference type="Proteomes" id="UP000789342">
    <property type="component" value="Unassembled WGS sequence"/>
</dbReference>
<keyword evidence="1" id="KW-0378">Hydrolase</keyword>
<dbReference type="PROSITE" id="PS00972">
    <property type="entry name" value="USP_1"/>
    <property type="match status" value="1"/>
</dbReference>
<dbReference type="EMBL" id="CAJVPV010004048">
    <property type="protein sequence ID" value="CAG8565500.1"/>
    <property type="molecule type" value="Genomic_DNA"/>
</dbReference>
<dbReference type="GO" id="GO:0005634">
    <property type="term" value="C:nucleus"/>
    <property type="evidence" value="ECO:0007669"/>
    <property type="project" value="TreeGrafter"/>
</dbReference>
<dbReference type="InterPro" id="IPR018200">
    <property type="entry name" value="USP_CS"/>
</dbReference>
<keyword evidence="1" id="KW-0788">Thiol protease</keyword>
<organism evidence="3 4">
    <name type="scientific">Acaulospora morrowiae</name>
    <dbReference type="NCBI Taxonomy" id="94023"/>
    <lineage>
        <taxon>Eukaryota</taxon>
        <taxon>Fungi</taxon>
        <taxon>Fungi incertae sedis</taxon>
        <taxon>Mucoromycota</taxon>
        <taxon>Glomeromycotina</taxon>
        <taxon>Glomeromycetes</taxon>
        <taxon>Diversisporales</taxon>
        <taxon>Acaulosporaceae</taxon>
        <taxon>Acaulospora</taxon>
    </lineage>
</organism>
<dbReference type="InterPro" id="IPR038765">
    <property type="entry name" value="Papain-like_cys_pep_sf"/>
</dbReference>
<dbReference type="InterPro" id="IPR028889">
    <property type="entry name" value="USP"/>
</dbReference>
<name>A0A9N9BGZ8_9GLOM</name>
<keyword evidence="1" id="KW-0645">Protease</keyword>
<dbReference type="EC" id="3.4.19.12" evidence="1"/>
<evidence type="ECO:0000259" key="2">
    <source>
        <dbReference type="PROSITE" id="PS50235"/>
    </source>
</evidence>
<dbReference type="Pfam" id="PF21246">
    <property type="entry name" value="Usp38-like_N"/>
    <property type="match status" value="1"/>
</dbReference>
<dbReference type="Pfam" id="PF00443">
    <property type="entry name" value="UCH"/>
    <property type="match status" value="1"/>
</dbReference>
<dbReference type="GO" id="GO:0004843">
    <property type="term" value="F:cysteine-type deubiquitinase activity"/>
    <property type="evidence" value="ECO:0007669"/>
    <property type="project" value="UniProtKB-UniRule"/>
</dbReference>
<dbReference type="SUPFAM" id="SSF48371">
    <property type="entry name" value="ARM repeat"/>
    <property type="match status" value="1"/>
</dbReference>
<dbReference type="GO" id="GO:0006508">
    <property type="term" value="P:proteolysis"/>
    <property type="evidence" value="ECO:0007669"/>
    <property type="project" value="UniProtKB-KW"/>
</dbReference>
<evidence type="ECO:0000256" key="1">
    <source>
        <dbReference type="RuleBase" id="RU366025"/>
    </source>
</evidence>
<proteinExistence type="inferred from homology"/>
<dbReference type="AlphaFoldDB" id="A0A9N9BGZ8"/>
<dbReference type="InterPro" id="IPR049407">
    <property type="entry name" value="Usp38-like_N"/>
</dbReference>
<feature type="domain" description="USP" evidence="2">
    <location>
        <begin position="434"/>
        <end position="812"/>
    </location>
</feature>
<dbReference type="InterPro" id="IPR001394">
    <property type="entry name" value="Peptidase_C19_UCH"/>
</dbReference>
<dbReference type="PANTHER" id="PTHR24006:SF908">
    <property type="entry name" value="DEUBIQUITINATING APOPTOTIC INHIBITOR, ISOFORM A"/>
    <property type="match status" value="1"/>
</dbReference>